<gene>
    <name evidence="1" type="ORF">F7725_020323</name>
</gene>
<protein>
    <submittedName>
        <fullName evidence="1">Uncharacterized protein</fullName>
    </submittedName>
</protein>
<dbReference type="AlphaFoldDB" id="A0A7J5YCZ3"/>
<accession>A0A7J5YCZ3</accession>
<evidence type="ECO:0000313" key="1">
    <source>
        <dbReference type="EMBL" id="KAF3847295.1"/>
    </source>
</evidence>
<sequence>MQPFHHKSGTEEFWGQRSEVFHRNSFSSPTHLEIRQELASSESMKDAGFFSVDVVDESKQQDGELCDCSHSARRFPHSEKTR</sequence>
<evidence type="ECO:0000313" key="2">
    <source>
        <dbReference type="Proteomes" id="UP000518266"/>
    </source>
</evidence>
<dbReference type="EMBL" id="JAAKFY010000013">
    <property type="protein sequence ID" value="KAF3847295.1"/>
    <property type="molecule type" value="Genomic_DNA"/>
</dbReference>
<dbReference type="Proteomes" id="UP000518266">
    <property type="component" value="Unassembled WGS sequence"/>
</dbReference>
<name>A0A7J5YCZ3_DISMA</name>
<organism evidence="1 2">
    <name type="scientific">Dissostichus mawsoni</name>
    <name type="common">Antarctic cod</name>
    <dbReference type="NCBI Taxonomy" id="36200"/>
    <lineage>
        <taxon>Eukaryota</taxon>
        <taxon>Metazoa</taxon>
        <taxon>Chordata</taxon>
        <taxon>Craniata</taxon>
        <taxon>Vertebrata</taxon>
        <taxon>Euteleostomi</taxon>
        <taxon>Actinopterygii</taxon>
        <taxon>Neopterygii</taxon>
        <taxon>Teleostei</taxon>
        <taxon>Neoteleostei</taxon>
        <taxon>Acanthomorphata</taxon>
        <taxon>Eupercaria</taxon>
        <taxon>Perciformes</taxon>
        <taxon>Notothenioidei</taxon>
        <taxon>Nototheniidae</taxon>
        <taxon>Dissostichus</taxon>
    </lineage>
</organism>
<keyword evidence="2" id="KW-1185">Reference proteome</keyword>
<comment type="caution">
    <text evidence="1">The sequence shown here is derived from an EMBL/GenBank/DDBJ whole genome shotgun (WGS) entry which is preliminary data.</text>
</comment>
<reference evidence="1 2" key="1">
    <citation type="submission" date="2020-03" db="EMBL/GenBank/DDBJ databases">
        <title>Dissostichus mawsoni Genome sequencing and assembly.</title>
        <authorList>
            <person name="Park H."/>
        </authorList>
    </citation>
    <scope>NUCLEOTIDE SEQUENCE [LARGE SCALE GENOMIC DNA]</scope>
    <source>
        <strain evidence="1">DM0001</strain>
        <tissue evidence="1">Muscle</tissue>
    </source>
</reference>
<proteinExistence type="predicted"/>